<protein>
    <submittedName>
        <fullName evidence="1">Uncharacterized protein</fullName>
    </submittedName>
</protein>
<dbReference type="InParanoid" id="S7WDX7"/>
<feature type="non-terminal residue" evidence="1">
    <location>
        <position position="1"/>
    </location>
</feature>
<comment type="caution">
    <text evidence="1">The sequence shown here is derived from an EMBL/GenBank/DDBJ whole genome shotgun (WGS) entry which is preliminary data.</text>
</comment>
<accession>S7WDX7</accession>
<gene>
    <name evidence="1" type="ORF">SLOPH_1166</name>
</gene>
<evidence type="ECO:0000313" key="2">
    <source>
        <dbReference type="Proteomes" id="UP000014978"/>
    </source>
</evidence>
<sequence length="103" mass="12683">NKQILFKKRINVECSSNFFFYFFYFFKEKSELKKHIKNKDISAINNILNHYIFQQIEFEERFDKLLYDSKNKNIKYKNIIINEDYDFLFQNEKISCGSSCFEI</sequence>
<dbReference type="Proteomes" id="UP000014978">
    <property type="component" value="Unassembled WGS sequence"/>
</dbReference>
<dbReference type="AlphaFoldDB" id="S7WDX7"/>
<proteinExistence type="predicted"/>
<dbReference type="HOGENOM" id="CLU_2270281_0_0_1"/>
<keyword evidence="2" id="KW-1185">Reference proteome</keyword>
<evidence type="ECO:0000313" key="1">
    <source>
        <dbReference type="EMBL" id="EPR79982.1"/>
    </source>
</evidence>
<name>S7WDX7_SPRLO</name>
<dbReference type="VEuPathDB" id="MicrosporidiaDB:SLOPH_1166"/>
<organism evidence="1 2">
    <name type="scientific">Spraguea lophii (strain 42_110)</name>
    <name type="common">Microsporidian parasite</name>
    <dbReference type="NCBI Taxonomy" id="1358809"/>
    <lineage>
        <taxon>Eukaryota</taxon>
        <taxon>Fungi</taxon>
        <taxon>Fungi incertae sedis</taxon>
        <taxon>Microsporidia</taxon>
        <taxon>Spragueidae</taxon>
        <taxon>Spraguea</taxon>
    </lineage>
</organism>
<reference evidence="2" key="1">
    <citation type="journal article" date="2013" name="PLoS Genet.">
        <title>The genome of Spraguea lophii and the basis of host-microsporidian interactions.</title>
        <authorList>
            <person name="Campbell S.E."/>
            <person name="Williams T.A."/>
            <person name="Yousuf A."/>
            <person name="Soanes D.M."/>
            <person name="Paszkiewicz K.H."/>
            <person name="Williams B.A.P."/>
        </authorList>
    </citation>
    <scope>NUCLEOTIDE SEQUENCE [LARGE SCALE GENOMIC DNA]</scope>
    <source>
        <strain evidence="2">42_110</strain>
    </source>
</reference>
<dbReference type="EMBL" id="ATCN01000054">
    <property type="protein sequence ID" value="EPR79982.1"/>
    <property type="molecule type" value="Genomic_DNA"/>
</dbReference>